<comment type="similarity">
    <text evidence="1 4">Belongs to the glycerate kinase type-1 family.</text>
</comment>
<protein>
    <submittedName>
        <fullName evidence="5">Glycerate kinase</fullName>
    </submittedName>
</protein>
<dbReference type="Proteomes" id="UP000002791">
    <property type="component" value="Chromosome"/>
</dbReference>
<dbReference type="GO" id="GO:0008887">
    <property type="term" value="F:glycerate kinase activity"/>
    <property type="evidence" value="ECO:0007669"/>
    <property type="project" value="UniProtKB-UniRule"/>
</dbReference>
<reference evidence="5 6" key="1">
    <citation type="submission" date="2011-11" db="EMBL/GenBank/DDBJ databases">
        <title>The Noncontiguous Finished sequence of Saccharomonospora cyanea NA-134.</title>
        <authorList>
            <consortium name="US DOE Joint Genome Institute"/>
            <person name="Lucas S."/>
            <person name="Han J."/>
            <person name="Lapidus A."/>
            <person name="Cheng J.-F."/>
            <person name="Goodwin L."/>
            <person name="Pitluck S."/>
            <person name="Peters L."/>
            <person name="Ovchinnikova G."/>
            <person name="Lu M."/>
            <person name="Detter J.C."/>
            <person name="Han C."/>
            <person name="Tapia R."/>
            <person name="Land M."/>
            <person name="Hauser L."/>
            <person name="Kyrpides N."/>
            <person name="Ivanova N."/>
            <person name="Pagani I."/>
            <person name="Brambilla E.-M."/>
            <person name="Klenk H.-P."/>
            <person name="Woyke T."/>
        </authorList>
    </citation>
    <scope>NUCLEOTIDE SEQUENCE [LARGE SCALE GENOMIC DNA]</scope>
    <source>
        <strain evidence="5 6">NA-134</strain>
    </source>
</reference>
<dbReference type="PANTHER" id="PTHR21599:SF0">
    <property type="entry name" value="GLYCERATE KINASE"/>
    <property type="match status" value="1"/>
</dbReference>
<dbReference type="RefSeq" id="WP_005456691.1">
    <property type="nucleotide sequence ID" value="NZ_CM001440.1"/>
</dbReference>
<dbReference type="InterPro" id="IPR036129">
    <property type="entry name" value="Glycerate_kinase_sf"/>
</dbReference>
<keyword evidence="2 4" id="KW-0808">Transferase</keyword>
<dbReference type="Gene3D" id="3.40.50.10350">
    <property type="entry name" value="Glycerate kinase, domain 1"/>
    <property type="match status" value="1"/>
</dbReference>
<dbReference type="HOGENOM" id="CLU_028255_0_1_11"/>
<evidence type="ECO:0000256" key="1">
    <source>
        <dbReference type="ARBA" id="ARBA00006284"/>
    </source>
</evidence>
<dbReference type="EMBL" id="CM001440">
    <property type="protein sequence ID" value="EHR61473.1"/>
    <property type="molecule type" value="Genomic_DNA"/>
</dbReference>
<organism evidence="5 6">
    <name type="scientific">Saccharomonospora cyanea NA-134</name>
    <dbReference type="NCBI Taxonomy" id="882082"/>
    <lineage>
        <taxon>Bacteria</taxon>
        <taxon>Bacillati</taxon>
        <taxon>Actinomycetota</taxon>
        <taxon>Actinomycetes</taxon>
        <taxon>Pseudonocardiales</taxon>
        <taxon>Pseudonocardiaceae</taxon>
        <taxon>Saccharomonospora</taxon>
    </lineage>
</organism>
<sequence>MPSVLIASDKFKGSLTAAEVADAVGDGVRRVLPHARVCCTPVADGGDGTLTAALAAGFTEVPVTASGPTGQPARTRYARRGTTAVVELADVCGLSRLPDTRREPMRATSRGVGEVVAAALAAGCRDIVLGVGGSASTDGGAGLVTALGARLLDSRGRPVGSGGEALSEVTTVDLTGLHATLRGASVTIASDVDNPLTGPAGAAAVYGPQKGADPAQVAVLDTALTRWADVVAHATGRDLRDVPGAGAAGGVGFAGLAVLDAALRPGIELVLDLVGFRRHLPGADLVVTGEGALDEQTLRGKAPVGVARAAAAAGVPVVAVCGTNNLPAQRLRVAGIRTAYALAELAPDLAACFRNAPPLLRALGERIAAEHLTQISEKGTDR</sequence>
<dbReference type="eggNOG" id="COG1929">
    <property type="taxonomic scope" value="Bacteria"/>
</dbReference>
<evidence type="ECO:0000256" key="3">
    <source>
        <dbReference type="ARBA" id="ARBA00022777"/>
    </source>
</evidence>
<dbReference type="GO" id="GO:0031388">
    <property type="term" value="P:organic acid phosphorylation"/>
    <property type="evidence" value="ECO:0007669"/>
    <property type="project" value="UniProtKB-UniRule"/>
</dbReference>
<evidence type="ECO:0000256" key="2">
    <source>
        <dbReference type="ARBA" id="ARBA00022679"/>
    </source>
</evidence>
<evidence type="ECO:0000313" key="5">
    <source>
        <dbReference type="EMBL" id="EHR61473.1"/>
    </source>
</evidence>
<dbReference type="InterPro" id="IPR018197">
    <property type="entry name" value="Glycerate_kinase_RE-like"/>
</dbReference>
<keyword evidence="3 4" id="KW-0418">Kinase</keyword>
<dbReference type="OrthoDB" id="9774290at2"/>
<keyword evidence="6" id="KW-1185">Reference proteome</keyword>
<dbReference type="AlphaFoldDB" id="H5XF63"/>
<dbReference type="InterPro" id="IPR018193">
    <property type="entry name" value="Glyc_kinase_flavodox-like_fold"/>
</dbReference>
<gene>
    <name evidence="5" type="ORF">SaccyDRAFT_2614</name>
</gene>
<dbReference type="Gene3D" id="3.90.1510.10">
    <property type="entry name" value="Glycerate kinase, domain 2"/>
    <property type="match status" value="1"/>
</dbReference>
<dbReference type="Pfam" id="PF02595">
    <property type="entry name" value="Gly_kinase"/>
    <property type="match status" value="1"/>
</dbReference>
<dbReference type="PANTHER" id="PTHR21599">
    <property type="entry name" value="GLYCERATE KINASE"/>
    <property type="match status" value="1"/>
</dbReference>
<evidence type="ECO:0000313" key="6">
    <source>
        <dbReference type="Proteomes" id="UP000002791"/>
    </source>
</evidence>
<dbReference type="NCBIfam" id="TIGR00045">
    <property type="entry name" value="glycerate kinase"/>
    <property type="match status" value="1"/>
</dbReference>
<dbReference type="SUPFAM" id="SSF110738">
    <property type="entry name" value="Glycerate kinase I"/>
    <property type="match status" value="1"/>
</dbReference>
<dbReference type="InterPro" id="IPR004381">
    <property type="entry name" value="Glycerate_kinase"/>
</dbReference>
<proteinExistence type="inferred from homology"/>
<dbReference type="STRING" id="882082.SaccyDRAFT_2614"/>
<name>H5XF63_9PSEU</name>
<evidence type="ECO:0000256" key="4">
    <source>
        <dbReference type="PIRNR" id="PIRNR006078"/>
    </source>
</evidence>
<dbReference type="PIRSF" id="PIRSF006078">
    <property type="entry name" value="GlxK"/>
    <property type="match status" value="1"/>
</dbReference>
<accession>H5XF63</accession>